<feature type="transmembrane region" description="Helical" evidence="1">
    <location>
        <begin position="33"/>
        <end position="51"/>
    </location>
</feature>
<name>A0ABT4W5A5_9RHOB</name>
<keyword evidence="1" id="KW-1133">Transmembrane helix</keyword>
<gene>
    <name evidence="2" type="ORF">O2N63_16570</name>
</gene>
<protein>
    <recommendedName>
        <fullName evidence="4">Apolipoprotein acyltransferase</fullName>
    </recommendedName>
</protein>
<accession>A0ABT4W5A5</accession>
<dbReference type="EMBL" id="JAQIIO010000014">
    <property type="protein sequence ID" value="MDA5095707.1"/>
    <property type="molecule type" value="Genomic_DNA"/>
</dbReference>
<dbReference type="RefSeq" id="WP_271055417.1">
    <property type="nucleotide sequence ID" value="NZ_JAQIIO010000014.1"/>
</dbReference>
<reference evidence="2 3" key="1">
    <citation type="submission" date="2023-01" db="EMBL/GenBank/DDBJ databases">
        <authorList>
            <person name="Yoon J.-W."/>
        </authorList>
    </citation>
    <scope>NUCLEOTIDE SEQUENCE [LARGE SCALE GENOMIC DNA]</scope>
    <source>
        <strain evidence="2 3">KMU-50</strain>
    </source>
</reference>
<evidence type="ECO:0000256" key="1">
    <source>
        <dbReference type="SAM" id="Phobius"/>
    </source>
</evidence>
<evidence type="ECO:0000313" key="2">
    <source>
        <dbReference type="EMBL" id="MDA5095707.1"/>
    </source>
</evidence>
<evidence type="ECO:0000313" key="3">
    <source>
        <dbReference type="Proteomes" id="UP001528040"/>
    </source>
</evidence>
<dbReference type="Proteomes" id="UP001528040">
    <property type="component" value="Unassembled WGS sequence"/>
</dbReference>
<sequence>MIVIAALLAGAIFGAWRAKSKGGRGFDVAQYAAIYGLIFALIAVFVTVIITR</sequence>
<organism evidence="2 3">
    <name type="scientific">Aliiroseovarius salicola</name>
    <dbReference type="NCBI Taxonomy" id="3009082"/>
    <lineage>
        <taxon>Bacteria</taxon>
        <taxon>Pseudomonadati</taxon>
        <taxon>Pseudomonadota</taxon>
        <taxon>Alphaproteobacteria</taxon>
        <taxon>Rhodobacterales</taxon>
        <taxon>Paracoccaceae</taxon>
        <taxon>Aliiroseovarius</taxon>
    </lineage>
</organism>
<keyword evidence="1" id="KW-0472">Membrane</keyword>
<keyword evidence="3" id="KW-1185">Reference proteome</keyword>
<comment type="caution">
    <text evidence="2">The sequence shown here is derived from an EMBL/GenBank/DDBJ whole genome shotgun (WGS) entry which is preliminary data.</text>
</comment>
<proteinExistence type="predicted"/>
<evidence type="ECO:0008006" key="4">
    <source>
        <dbReference type="Google" id="ProtNLM"/>
    </source>
</evidence>
<keyword evidence="1" id="KW-0812">Transmembrane</keyword>